<name>A0ABZ1E0U0_9RHOB</name>
<evidence type="ECO:0000313" key="1">
    <source>
        <dbReference type="EMBL" id="WRY34684.1"/>
    </source>
</evidence>
<dbReference type="Gene3D" id="3.40.630.40">
    <property type="entry name" value="Zn-dependent exopeptidases"/>
    <property type="match status" value="1"/>
</dbReference>
<keyword evidence="2" id="KW-1185">Reference proteome</keyword>
<proteinExistence type="predicted"/>
<dbReference type="Pfam" id="PF05013">
    <property type="entry name" value="FGase"/>
    <property type="match status" value="1"/>
</dbReference>
<protein>
    <submittedName>
        <fullName evidence="1">N-formylglutamate amidohydrolase</fullName>
    </submittedName>
</protein>
<dbReference type="InterPro" id="IPR007709">
    <property type="entry name" value="N-FG_amidohydro"/>
</dbReference>
<dbReference type="SUPFAM" id="SSF53187">
    <property type="entry name" value="Zn-dependent exopeptidases"/>
    <property type="match status" value="1"/>
</dbReference>
<reference evidence="1 2" key="1">
    <citation type="submission" date="2023-09" db="EMBL/GenBank/DDBJ databases">
        <title>Thioclava shenzhenensis sp. nov., a multidrug resistant bacteria-antagonizing species isolated from coastal seawater.</title>
        <authorList>
            <person name="Long M."/>
        </authorList>
    </citation>
    <scope>NUCLEOTIDE SEQUENCE [LARGE SCALE GENOMIC DNA]</scope>
    <source>
        <strain evidence="1 2">FTW29</strain>
    </source>
</reference>
<dbReference type="EMBL" id="CP135443">
    <property type="protein sequence ID" value="WRY34684.1"/>
    <property type="molecule type" value="Genomic_DNA"/>
</dbReference>
<dbReference type="Proteomes" id="UP001623290">
    <property type="component" value="Chromosome"/>
</dbReference>
<accession>A0ABZ1E0U0</accession>
<sequence length="287" mass="31485">MKHDLPAFKLSVPDPVRTSVIFSSPHSGRYYPSDFKQNTALDLLRLRSSEDAFVDDFMRLAPDLGACSIAATYPRAYLDLNRAKDELDPGIIDGLRHRGSGSRVAAGLGVIPRVVSGGRAILRGKISVEEAQNRLDDIWEPWHGRIASLMEDVHAIFGEAILVDLHSMPSEAIEAFGLRRPEIVIGDRYGSSASERIVEGIEAAFAETGLSVSRNAPFAGAYIAKTYGQPNLGRHAVQIEINRALYMDEARIERRADFPEFQALMDGVLTRIADIGRPRQSGSLAAE</sequence>
<dbReference type="RefSeq" id="WP_406721415.1">
    <property type="nucleotide sequence ID" value="NZ_CP135443.1"/>
</dbReference>
<gene>
    <name evidence="1" type="ORF">RPE78_05180</name>
</gene>
<organism evidence="1 2">
    <name type="scientific">Thioclava litoralis</name>
    <dbReference type="NCBI Taxonomy" id="3076557"/>
    <lineage>
        <taxon>Bacteria</taxon>
        <taxon>Pseudomonadati</taxon>
        <taxon>Pseudomonadota</taxon>
        <taxon>Alphaproteobacteria</taxon>
        <taxon>Rhodobacterales</taxon>
        <taxon>Paracoccaceae</taxon>
        <taxon>Thioclava</taxon>
    </lineage>
</organism>
<evidence type="ECO:0000313" key="2">
    <source>
        <dbReference type="Proteomes" id="UP001623290"/>
    </source>
</evidence>